<feature type="transmembrane region" description="Helical" evidence="1">
    <location>
        <begin position="128"/>
        <end position="148"/>
    </location>
</feature>
<gene>
    <name evidence="4" type="ORF">VKT23_003901</name>
    <name evidence="3" type="ORF">VKT23_005864</name>
</gene>
<dbReference type="InterPro" id="IPR045340">
    <property type="entry name" value="DUF6533"/>
</dbReference>
<dbReference type="EMBL" id="JBANRG010000007">
    <property type="protein sequence ID" value="KAK7464657.1"/>
    <property type="molecule type" value="Genomic_DNA"/>
</dbReference>
<feature type="transmembrane region" description="Helical" evidence="1">
    <location>
        <begin position="239"/>
        <end position="260"/>
    </location>
</feature>
<evidence type="ECO:0000259" key="2">
    <source>
        <dbReference type="Pfam" id="PF20151"/>
    </source>
</evidence>
<protein>
    <recommendedName>
        <fullName evidence="2">DUF6533 domain-containing protein</fullName>
    </recommendedName>
</protein>
<evidence type="ECO:0000313" key="3">
    <source>
        <dbReference type="EMBL" id="KAK7464657.1"/>
    </source>
</evidence>
<keyword evidence="1" id="KW-1133">Transmembrane helix</keyword>
<feature type="transmembrane region" description="Helical" evidence="1">
    <location>
        <begin position="272"/>
        <end position="290"/>
    </location>
</feature>
<keyword evidence="1" id="KW-0472">Membrane</keyword>
<feature type="transmembrane region" description="Helical" evidence="1">
    <location>
        <begin position="16"/>
        <end position="43"/>
    </location>
</feature>
<feature type="transmembrane region" description="Helical" evidence="1">
    <location>
        <begin position="206"/>
        <end position="227"/>
    </location>
</feature>
<feature type="transmembrane region" description="Helical" evidence="1">
    <location>
        <begin position="96"/>
        <end position="116"/>
    </location>
</feature>
<name>A0ABR1K4A6_9AGAR</name>
<dbReference type="EMBL" id="JBANRG010000003">
    <property type="protein sequence ID" value="KAK7469429.1"/>
    <property type="molecule type" value="Genomic_DNA"/>
</dbReference>
<sequence length="339" mass="38164">MADIGNATLPLPLESVLAVGGSIIASARYSSLAVYVLCVYDWVLSIAEEYELIWKAPFTTMKTAYLVCRYYPLLLFPVYLWLWLNNHTEEFCERVVHPIYGTIAIFPLSAQAVILMRAYAFTGRERRMLYILCLCYLVLAGAEIWLFGKWFILEVGAFQLFGKSGCYANDGGAVELDFNFGSATASCVVFVLQIPRVSIKLTDGSFLQFTAFLMDVLMMAIVFMHCLRNRSFEGALGKFFVLQGFAAFIVMSALNLSASITYAQRARQYDGVVMPFMLMIPDVLACRLILSLRRRVSPTETFFLKEQSRLVRGALGALEMQTLSTTQDTLEVRHSDDWG</sequence>
<organism evidence="4 5">
    <name type="scientific">Marasmiellus scandens</name>
    <dbReference type="NCBI Taxonomy" id="2682957"/>
    <lineage>
        <taxon>Eukaryota</taxon>
        <taxon>Fungi</taxon>
        <taxon>Dikarya</taxon>
        <taxon>Basidiomycota</taxon>
        <taxon>Agaricomycotina</taxon>
        <taxon>Agaricomycetes</taxon>
        <taxon>Agaricomycetidae</taxon>
        <taxon>Agaricales</taxon>
        <taxon>Marasmiineae</taxon>
        <taxon>Omphalotaceae</taxon>
        <taxon>Marasmiellus</taxon>
    </lineage>
</organism>
<evidence type="ECO:0000313" key="4">
    <source>
        <dbReference type="EMBL" id="KAK7469429.1"/>
    </source>
</evidence>
<evidence type="ECO:0000256" key="1">
    <source>
        <dbReference type="SAM" id="Phobius"/>
    </source>
</evidence>
<feature type="transmembrane region" description="Helical" evidence="1">
    <location>
        <begin position="64"/>
        <end position="84"/>
    </location>
</feature>
<dbReference type="Pfam" id="PF20151">
    <property type="entry name" value="DUF6533"/>
    <property type="match status" value="1"/>
</dbReference>
<evidence type="ECO:0000313" key="5">
    <source>
        <dbReference type="Proteomes" id="UP001498398"/>
    </source>
</evidence>
<keyword evidence="5" id="KW-1185">Reference proteome</keyword>
<proteinExistence type="predicted"/>
<reference evidence="4 5" key="1">
    <citation type="submission" date="2024-01" db="EMBL/GenBank/DDBJ databases">
        <title>A draft genome for the cacao thread blight pathogen Marasmiellus scandens.</title>
        <authorList>
            <person name="Baruah I.K."/>
            <person name="Leung J."/>
            <person name="Bukari Y."/>
            <person name="Amoako-Attah I."/>
            <person name="Meinhardt L.W."/>
            <person name="Bailey B.A."/>
            <person name="Cohen S.P."/>
        </authorList>
    </citation>
    <scope>NUCLEOTIDE SEQUENCE [LARGE SCALE GENOMIC DNA]</scope>
    <source>
        <strain evidence="4 5">GH-19</strain>
    </source>
</reference>
<accession>A0ABR1K4A6</accession>
<comment type="caution">
    <text evidence="4">The sequence shown here is derived from an EMBL/GenBank/DDBJ whole genome shotgun (WGS) entry which is preliminary data.</text>
</comment>
<feature type="domain" description="DUF6533" evidence="2">
    <location>
        <begin position="29"/>
        <end position="74"/>
    </location>
</feature>
<keyword evidence="1" id="KW-0812">Transmembrane</keyword>
<dbReference type="Proteomes" id="UP001498398">
    <property type="component" value="Unassembled WGS sequence"/>
</dbReference>